<dbReference type="Pfam" id="PF01545">
    <property type="entry name" value="Cation_efflux"/>
    <property type="match status" value="1"/>
</dbReference>
<feature type="transmembrane region" description="Helical" evidence="11">
    <location>
        <begin position="145"/>
        <end position="168"/>
    </location>
</feature>
<evidence type="ECO:0000313" key="14">
    <source>
        <dbReference type="Proteomes" id="UP000823521"/>
    </source>
</evidence>
<keyword evidence="4 11" id="KW-0812">Transmembrane</keyword>
<evidence type="ECO:0000256" key="10">
    <source>
        <dbReference type="ARBA" id="ARBA00023329"/>
    </source>
</evidence>
<dbReference type="InterPro" id="IPR026765">
    <property type="entry name" value="Tmem163"/>
</dbReference>
<dbReference type="Gene3D" id="1.20.1510.10">
    <property type="entry name" value="Cation efflux protein transmembrane domain"/>
    <property type="match status" value="1"/>
</dbReference>
<keyword evidence="7 11" id="KW-1133">Transmembrane helix</keyword>
<dbReference type="SUPFAM" id="SSF161111">
    <property type="entry name" value="Cation efflux protein transmembrane domain-like"/>
    <property type="match status" value="1"/>
</dbReference>
<feature type="transmembrane region" description="Helical" evidence="11">
    <location>
        <begin position="115"/>
        <end position="133"/>
    </location>
</feature>
<dbReference type="InterPro" id="IPR027469">
    <property type="entry name" value="Cation_efflux_TMD_sf"/>
</dbReference>
<gene>
    <name evidence="13" type="ORF">GSF22_02195</name>
</gene>
<feature type="transmembrane region" description="Helical" evidence="11">
    <location>
        <begin position="21"/>
        <end position="42"/>
    </location>
</feature>
<organism evidence="13 14">
    <name type="scientific">Micromonospora echinofusca</name>
    <dbReference type="NCBI Taxonomy" id="47858"/>
    <lineage>
        <taxon>Bacteria</taxon>
        <taxon>Bacillati</taxon>
        <taxon>Actinomycetota</taxon>
        <taxon>Actinomycetes</taxon>
        <taxon>Micromonosporales</taxon>
        <taxon>Micromonosporaceae</taxon>
        <taxon>Micromonospora</taxon>
    </lineage>
</organism>
<evidence type="ECO:0000256" key="11">
    <source>
        <dbReference type="SAM" id="Phobius"/>
    </source>
</evidence>
<evidence type="ECO:0000256" key="4">
    <source>
        <dbReference type="ARBA" id="ARBA00022692"/>
    </source>
</evidence>
<feature type="domain" description="Cation efflux protein transmembrane" evidence="12">
    <location>
        <begin position="26"/>
        <end position="193"/>
    </location>
</feature>
<keyword evidence="10" id="KW-0968">Cytoplasmic vesicle</keyword>
<feature type="transmembrane region" description="Helical" evidence="11">
    <location>
        <begin position="48"/>
        <end position="69"/>
    </location>
</feature>
<sequence length="239" mass="24612">MTAAPLTADRRRRLHRRSLHLAYATTAYNLVEGIVAVAAGAAASSIALLGFGLDSFIEVSSALVVIWQFRSRLPEARERLALRLIAVSFFALAAWVGVGAVRALLGVAEAQPSPVGIGIAAVSVVVMPLLVWAKRRTGRELGSATVLADSVQTMLCTYLSAIVLVGLLVNATLGWSWADPVAALVVAAVAVREGAQAWRGEQCDDCAVPAVTVPDGAGGGCGCGPDCVDRCCAGTATTG</sequence>
<dbReference type="EMBL" id="WVUH01000007">
    <property type="protein sequence ID" value="MBO4204821.1"/>
    <property type="molecule type" value="Genomic_DNA"/>
</dbReference>
<evidence type="ECO:0000256" key="3">
    <source>
        <dbReference type="ARBA" id="ARBA00008731"/>
    </source>
</evidence>
<keyword evidence="9 11" id="KW-0472">Membrane</keyword>
<evidence type="ECO:0000256" key="7">
    <source>
        <dbReference type="ARBA" id="ARBA00022989"/>
    </source>
</evidence>
<evidence type="ECO:0000256" key="1">
    <source>
        <dbReference type="ARBA" id="ARBA00004146"/>
    </source>
</evidence>
<accession>A0ABS3VK27</accession>
<dbReference type="PANTHER" id="PTHR31937">
    <property type="entry name" value="TRANSMEMBRANE PROTEIN 163"/>
    <property type="match status" value="1"/>
</dbReference>
<dbReference type="InterPro" id="IPR058533">
    <property type="entry name" value="Cation_efflux_TM"/>
</dbReference>
<evidence type="ECO:0000259" key="12">
    <source>
        <dbReference type="Pfam" id="PF01545"/>
    </source>
</evidence>
<comment type="subcellular location">
    <subcellularLocation>
        <location evidence="2">Cytoplasmic vesicle</location>
        <location evidence="2">Secretory vesicle</location>
        <location evidence="2">Synaptic vesicle membrane</location>
        <topology evidence="2">Multi-pass membrane protein</topology>
    </subcellularLocation>
    <subcellularLocation>
        <location evidence="1">Early endosome membrane</location>
    </subcellularLocation>
</comment>
<comment type="caution">
    <text evidence="13">The sequence shown here is derived from an EMBL/GenBank/DDBJ whole genome shotgun (WGS) entry which is preliminary data.</text>
</comment>
<feature type="transmembrane region" description="Helical" evidence="11">
    <location>
        <begin position="81"/>
        <end position="103"/>
    </location>
</feature>
<dbReference type="PANTHER" id="PTHR31937:SF2">
    <property type="entry name" value="TRANSMEMBRANE PROTEIN 163"/>
    <property type="match status" value="1"/>
</dbReference>
<evidence type="ECO:0000256" key="2">
    <source>
        <dbReference type="ARBA" id="ARBA00004644"/>
    </source>
</evidence>
<keyword evidence="6" id="KW-0862">Zinc</keyword>
<proteinExistence type="inferred from homology"/>
<comment type="similarity">
    <text evidence="3">Belongs to the TMEM163 family.</text>
</comment>
<name>A0ABS3VK27_MICEH</name>
<dbReference type="RefSeq" id="WP_208811008.1">
    <property type="nucleotide sequence ID" value="NZ_WVUH01000007.1"/>
</dbReference>
<evidence type="ECO:0000256" key="9">
    <source>
        <dbReference type="ARBA" id="ARBA00023136"/>
    </source>
</evidence>
<reference evidence="13 14" key="1">
    <citation type="submission" date="2019-12" db="EMBL/GenBank/DDBJ databases">
        <title>Whole genome sequencing of endophytic Actinobacterium Micromonospora sp. MPMI6T.</title>
        <authorList>
            <person name="Evv R."/>
            <person name="Podile A.R."/>
        </authorList>
    </citation>
    <scope>NUCLEOTIDE SEQUENCE [LARGE SCALE GENOMIC DNA]</scope>
    <source>
        <strain evidence="13 14">MPMI6</strain>
    </source>
</reference>
<evidence type="ECO:0000256" key="8">
    <source>
        <dbReference type="ARBA" id="ARBA00023018"/>
    </source>
</evidence>
<keyword evidence="5" id="KW-0967">Endosome</keyword>
<keyword evidence="14" id="KW-1185">Reference proteome</keyword>
<keyword evidence="8" id="KW-0770">Synapse</keyword>
<evidence type="ECO:0000313" key="13">
    <source>
        <dbReference type="EMBL" id="MBO4204821.1"/>
    </source>
</evidence>
<evidence type="ECO:0000256" key="6">
    <source>
        <dbReference type="ARBA" id="ARBA00022833"/>
    </source>
</evidence>
<protein>
    <submittedName>
        <fullName evidence="13">Cation transporter</fullName>
    </submittedName>
</protein>
<dbReference type="Proteomes" id="UP000823521">
    <property type="component" value="Unassembled WGS sequence"/>
</dbReference>
<evidence type="ECO:0000256" key="5">
    <source>
        <dbReference type="ARBA" id="ARBA00022753"/>
    </source>
</evidence>